<keyword evidence="7 8" id="KW-0472">Membrane</keyword>
<dbReference type="OrthoDB" id="1653857at2"/>
<evidence type="ECO:0000313" key="9">
    <source>
        <dbReference type="EMBL" id="TCP32239.1"/>
    </source>
</evidence>
<evidence type="ECO:0000313" key="10">
    <source>
        <dbReference type="Proteomes" id="UP000295416"/>
    </source>
</evidence>
<keyword evidence="6 8" id="KW-1133">Transmembrane helix</keyword>
<evidence type="ECO:0000256" key="5">
    <source>
        <dbReference type="ARBA" id="ARBA00022960"/>
    </source>
</evidence>
<comment type="subcellular location">
    <subcellularLocation>
        <location evidence="1">Cell membrane</location>
        <topology evidence="1">Multi-pass membrane protein</topology>
    </subcellularLocation>
</comment>
<name>A0A4R2PAW8_9BACL</name>
<dbReference type="Proteomes" id="UP000295416">
    <property type="component" value="Unassembled WGS sequence"/>
</dbReference>
<accession>A0A4R2PAW8</accession>
<dbReference type="NCBIfam" id="TIGR03426">
    <property type="entry name" value="shape_MreD"/>
    <property type="match status" value="1"/>
</dbReference>
<proteinExistence type="inferred from homology"/>
<feature type="transmembrane region" description="Helical" evidence="8">
    <location>
        <begin position="63"/>
        <end position="88"/>
    </location>
</feature>
<gene>
    <name evidence="9" type="ORF">EV207_101217</name>
</gene>
<evidence type="ECO:0000256" key="1">
    <source>
        <dbReference type="ARBA" id="ARBA00004651"/>
    </source>
</evidence>
<keyword evidence="4 8" id="KW-0812">Transmembrane</keyword>
<comment type="similarity">
    <text evidence="2">Belongs to the MreD family.</text>
</comment>
<sequence>MKKVKLFLILFLLFIVQGTVMTVFSPEWFGYHIPMIPHFIMVTVLFIAFFVNRGQALKYGIIFGFMIDLVYTTVLGVYAFCIGLTAYILSYLTKAFHMNIYVVLFVCMFGVSLLELEVYSIYSLIGMADQSFSNFVKWRLPPTAILNGVFAVIVFYPLRRFLETVETDSSEE</sequence>
<comment type="caution">
    <text evidence="9">The sequence shown here is derived from an EMBL/GenBank/DDBJ whole genome shotgun (WGS) entry which is preliminary data.</text>
</comment>
<reference evidence="9 10" key="1">
    <citation type="submission" date="2019-03" db="EMBL/GenBank/DDBJ databases">
        <title>Genomic Encyclopedia of Type Strains, Phase IV (KMG-IV): sequencing the most valuable type-strain genomes for metagenomic binning, comparative biology and taxonomic classification.</title>
        <authorList>
            <person name="Goeker M."/>
        </authorList>
    </citation>
    <scope>NUCLEOTIDE SEQUENCE [LARGE SCALE GENOMIC DNA]</scope>
    <source>
        <strain evidence="9 10">DSM 19377</strain>
    </source>
</reference>
<dbReference type="AlphaFoldDB" id="A0A4R2PAW8"/>
<evidence type="ECO:0000256" key="6">
    <source>
        <dbReference type="ARBA" id="ARBA00022989"/>
    </source>
</evidence>
<protein>
    <submittedName>
        <fullName evidence="9">Rod shape-determining protein MreD</fullName>
    </submittedName>
</protein>
<evidence type="ECO:0000256" key="7">
    <source>
        <dbReference type="ARBA" id="ARBA00023136"/>
    </source>
</evidence>
<dbReference type="InterPro" id="IPR007227">
    <property type="entry name" value="Cell_shape_determining_MreD"/>
</dbReference>
<evidence type="ECO:0000256" key="8">
    <source>
        <dbReference type="SAM" id="Phobius"/>
    </source>
</evidence>
<dbReference type="GO" id="GO:0008360">
    <property type="term" value="P:regulation of cell shape"/>
    <property type="evidence" value="ECO:0007669"/>
    <property type="project" value="UniProtKB-KW"/>
</dbReference>
<feature type="transmembrane region" description="Helical" evidence="8">
    <location>
        <begin position="100"/>
        <end position="119"/>
    </location>
</feature>
<dbReference type="Pfam" id="PF04093">
    <property type="entry name" value="MreD"/>
    <property type="match status" value="1"/>
</dbReference>
<feature type="transmembrane region" description="Helical" evidence="8">
    <location>
        <begin position="28"/>
        <end position="51"/>
    </location>
</feature>
<keyword evidence="10" id="KW-1185">Reference proteome</keyword>
<evidence type="ECO:0000256" key="2">
    <source>
        <dbReference type="ARBA" id="ARBA00007776"/>
    </source>
</evidence>
<keyword evidence="3" id="KW-1003">Cell membrane</keyword>
<keyword evidence="5" id="KW-0133">Cell shape</keyword>
<evidence type="ECO:0000256" key="4">
    <source>
        <dbReference type="ARBA" id="ARBA00022692"/>
    </source>
</evidence>
<evidence type="ECO:0000256" key="3">
    <source>
        <dbReference type="ARBA" id="ARBA00022475"/>
    </source>
</evidence>
<dbReference type="EMBL" id="SLXK01000001">
    <property type="protein sequence ID" value="TCP32239.1"/>
    <property type="molecule type" value="Genomic_DNA"/>
</dbReference>
<organism evidence="9 10">
    <name type="scientific">Scopulibacillus darangshiensis</name>
    <dbReference type="NCBI Taxonomy" id="442528"/>
    <lineage>
        <taxon>Bacteria</taxon>
        <taxon>Bacillati</taxon>
        <taxon>Bacillota</taxon>
        <taxon>Bacilli</taxon>
        <taxon>Bacillales</taxon>
        <taxon>Sporolactobacillaceae</taxon>
        <taxon>Scopulibacillus</taxon>
    </lineage>
</organism>
<dbReference type="GO" id="GO:0005886">
    <property type="term" value="C:plasma membrane"/>
    <property type="evidence" value="ECO:0007669"/>
    <property type="project" value="UniProtKB-SubCell"/>
</dbReference>
<feature type="transmembrane region" description="Helical" evidence="8">
    <location>
        <begin position="140"/>
        <end position="158"/>
    </location>
</feature>